<feature type="domain" description="HTH cro/C1-type" evidence="3">
    <location>
        <begin position="9"/>
        <end position="63"/>
    </location>
</feature>
<keyword evidence="5" id="KW-1185">Reference proteome</keyword>
<dbReference type="GO" id="GO:0003677">
    <property type="term" value="F:DNA binding"/>
    <property type="evidence" value="ECO:0007669"/>
    <property type="project" value="UniProtKB-KW"/>
</dbReference>
<dbReference type="EMBL" id="JACOPQ010000007">
    <property type="protein sequence ID" value="MBC5737401.1"/>
    <property type="molecule type" value="Genomic_DNA"/>
</dbReference>
<dbReference type="SUPFAM" id="SSF47413">
    <property type="entry name" value="lambda repressor-like DNA-binding domains"/>
    <property type="match status" value="1"/>
</dbReference>
<dbReference type="RefSeq" id="WP_186919206.1">
    <property type="nucleotide sequence ID" value="NZ_JACOPQ010000007.1"/>
</dbReference>
<evidence type="ECO:0000313" key="5">
    <source>
        <dbReference type="Proteomes" id="UP000607645"/>
    </source>
</evidence>
<name>A0A8J6JDC5_9FIRM</name>
<dbReference type="InterPro" id="IPR010982">
    <property type="entry name" value="Lambda_DNA-bd_dom_sf"/>
</dbReference>
<evidence type="ECO:0000256" key="2">
    <source>
        <dbReference type="SAM" id="Phobius"/>
    </source>
</evidence>
<dbReference type="AlphaFoldDB" id="A0A8J6JDC5"/>
<organism evidence="4 5">
    <name type="scientific">Lawsonibacter faecis</name>
    <dbReference type="NCBI Taxonomy" id="2763052"/>
    <lineage>
        <taxon>Bacteria</taxon>
        <taxon>Bacillati</taxon>
        <taxon>Bacillota</taxon>
        <taxon>Clostridia</taxon>
        <taxon>Eubacteriales</taxon>
        <taxon>Oscillospiraceae</taxon>
        <taxon>Lawsonibacter</taxon>
    </lineage>
</organism>
<dbReference type="Pfam" id="PF01381">
    <property type="entry name" value="HTH_3"/>
    <property type="match status" value="1"/>
</dbReference>
<keyword evidence="1" id="KW-0238">DNA-binding</keyword>
<dbReference type="SMART" id="SM00530">
    <property type="entry name" value="HTH_XRE"/>
    <property type="match status" value="1"/>
</dbReference>
<dbReference type="Proteomes" id="UP000607645">
    <property type="component" value="Unassembled WGS sequence"/>
</dbReference>
<proteinExistence type="predicted"/>
<protein>
    <submittedName>
        <fullName evidence="4">Helix-turn-helix transcriptional regulator</fullName>
    </submittedName>
</protein>
<reference evidence="4" key="1">
    <citation type="submission" date="2020-08" db="EMBL/GenBank/DDBJ databases">
        <title>Genome public.</title>
        <authorList>
            <person name="Liu C."/>
            <person name="Sun Q."/>
        </authorList>
    </citation>
    <scope>NUCLEOTIDE SEQUENCE</scope>
    <source>
        <strain evidence="4">NSJ-52</strain>
    </source>
</reference>
<dbReference type="PROSITE" id="PS50943">
    <property type="entry name" value="HTH_CROC1"/>
    <property type="match status" value="1"/>
</dbReference>
<sequence>MNIEIANRLVQLRREQGLSQEELASKLGVSRQAVSKWERAESSPDTDNLIALARLYGVSLDELLLHMPGSGGAAAAAAAPEPEPEYGYEPYAQSEAAEVFAAAQEWEMAEEAVAKSRRKAFKKNKEKLLWLLTLAMMVILPLACSLFGVGEIYPVIVVIAYLASGFLLDNWHPGWLIFLSVPIYEYMLGIF</sequence>
<gene>
    <name evidence="4" type="ORF">H8S62_10335</name>
</gene>
<accession>A0A8J6JDC5</accession>
<comment type="caution">
    <text evidence="4">The sequence shown here is derived from an EMBL/GenBank/DDBJ whole genome shotgun (WGS) entry which is preliminary data.</text>
</comment>
<keyword evidence="2" id="KW-0812">Transmembrane</keyword>
<dbReference type="PANTHER" id="PTHR46558">
    <property type="entry name" value="TRACRIPTIONAL REGULATORY PROTEIN-RELATED-RELATED"/>
    <property type="match status" value="1"/>
</dbReference>
<dbReference type="Gene3D" id="1.10.260.40">
    <property type="entry name" value="lambda repressor-like DNA-binding domains"/>
    <property type="match status" value="1"/>
</dbReference>
<evidence type="ECO:0000259" key="3">
    <source>
        <dbReference type="PROSITE" id="PS50943"/>
    </source>
</evidence>
<feature type="transmembrane region" description="Helical" evidence="2">
    <location>
        <begin position="128"/>
        <end position="149"/>
    </location>
</feature>
<keyword evidence="2" id="KW-0472">Membrane</keyword>
<evidence type="ECO:0000256" key="1">
    <source>
        <dbReference type="ARBA" id="ARBA00023125"/>
    </source>
</evidence>
<dbReference type="CDD" id="cd00093">
    <property type="entry name" value="HTH_XRE"/>
    <property type="match status" value="1"/>
</dbReference>
<keyword evidence="2" id="KW-1133">Transmembrane helix</keyword>
<dbReference type="InterPro" id="IPR001387">
    <property type="entry name" value="Cro/C1-type_HTH"/>
</dbReference>
<dbReference type="PANTHER" id="PTHR46558:SF13">
    <property type="entry name" value="HTH-TYPE TRANSCRIPTIONAL REGULATOR IMMR"/>
    <property type="match status" value="1"/>
</dbReference>
<evidence type="ECO:0000313" key="4">
    <source>
        <dbReference type="EMBL" id="MBC5737401.1"/>
    </source>
</evidence>